<evidence type="ECO:0000256" key="5">
    <source>
        <dbReference type="ARBA" id="ARBA00023004"/>
    </source>
</evidence>
<dbReference type="PANTHER" id="PTHR30454">
    <property type="entry name" value="4-HYDROXY-3-METHYLBUT-2-EN-1-YL DIPHOSPHATE SYNTHASE"/>
    <property type="match status" value="1"/>
</dbReference>
<dbReference type="GO" id="GO:0051539">
    <property type="term" value="F:4 iron, 4 sulfur cluster binding"/>
    <property type="evidence" value="ECO:0007669"/>
    <property type="project" value="UniProtKB-KW"/>
</dbReference>
<dbReference type="Pfam" id="PF26540">
    <property type="entry name" value="GcpE_C"/>
    <property type="match status" value="1"/>
</dbReference>
<dbReference type="SUPFAM" id="SSF56014">
    <property type="entry name" value="Nitrite and sulphite reductase 4Fe-4S domain-like"/>
    <property type="match status" value="1"/>
</dbReference>
<dbReference type="InterPro" id="IPR058579">
    <property type="entry name" value="IspG_C"/>
</dbReference>
<sequence>MQTAATHSSSSVFLRGESLLQRHGRTMRSAARQSPVRAAVAGEGPMIVTQKKELRLLTPKYCESISQTRRRPTRTVDIGPVKVGSEHPIALQTMTTTDTRDIEATVEQVKRCADAGADIVRITVQSKREAEACMKIRERLFKDRYTTPLVADIHFQPAVAMMVADAFEKIRINPGNFADGRKTFDVINYDDPAQFAAERDYIREVFTPLVEKCKSLNRAMRIGTNHGSLSARILSFYGDTPRGMVESAFEFADICRDHDYHNFLFSMKASNPLVMGEDGRMKSAIGIGSLLMDGLGDTIRVSLTEDPEFEIDPCGRLANLGKKADQEGWGVDAFEEHRDTHLFTRRVGTLPEQREGDTADYRPLLHRDGSVLSVVYPKDLEQPEMMYRRLGAKLVVGMPFKDIATADTILMYQTPSSSDTEGRRALRRLQEVGVHVMAPAEVLAADPLPDAVAVMQLAVAASAHRAGGVKLPEGAGRLAVFIDGTEGEADLATLKDMGAVMALLKTAPGLSRVHSSRRVFEQLQQQGISIPVIHHITFPDGTTRDDIVLQSGSMVGALMVDGYGDGLVVECASEDTDYLRTTAFGLLQGCRMRNTKTEYEVTDQIRTRTGHLPGVSIAVMGCIVNGPGEMADADFGYVGGAPGKIDLYVGKEVVRRNIPNESACDELIDLIKEHGRWQEPPKEEEEEGEASLAAAASA</sequence>
<dbReference type="Gene3D" id="3.30.413.10">
    <property type="entry name" value="Sulfite Reductase Hemoprotein, domain 1"/>
    <property type="match status" value="1"/>
</dbReference>
<comment type="cofactor">
    <cofactor evidence="1">
        <name>[4Fe-4S] cluster</name>
        <dbReference type="ChEBI" id="CHEBI:49883"/>
    </cofactor>
</comment>
<feature type="domain" description="IspG C-terminal" evidence="10">
    <location>
        <begin position="597"/>
        <end position="672"/>
    </location>
</feature>
<dbReference type="AlphaFoldDB" id="E1ZCS3"/>
<dbReference type="PIRSF" id="PIRSF037336">
    <property type="entry name" value="IspG_like"/>
    <property type="match status" value="1"/>
</dbReference>
<dbReference type="STRING" id="554065.E1ZCS3"/>
<evidence type="ECO:0000256" key="2">
    <source>
        <dbReference type="ARBA" id="ARBA00022485"/>
    </source>
</evidence>
<evidence type="ECO:0000256" key="1">
    <source>
        <dbReference type="ARBA" id="ARBA00001966"/>
    </source>
</evidence>
<dbReference type="Pfam" id="PF04551">
    <property type="entry name" value="GcpE"/>
    <property type="match status" value="2"/>
</dbReference>
<protein>
    <submittedName>
        <fullName evidence="11">Uncharacterized protein HDS</fullName>
    </submittedName>
</protein>
<dbReference type="InParanoid" id="E1ZCS3"/>
<evidence type="ECO:0000256" key="8">
    <source>
        <dbReference type="SAM" id="MobiDB-lite"/>
    </source>
</evidence>
<dbReference type="GO" id="GO:0046429">
    <property type="term" value="F:4-hydroxy-3-methylbut-2-en-1-yl diphosphate synthase activity (ferredoxin)"/>
    <property type="evidence" value="ECO:0007669"/>
    <property type="project" value="InterPro"/>
</dbReference>
<dbReference type="GO" id="GO:0016114">
    <property type="term" value="P:terpenoid biosynthetic process"/>
    <property type="evidence" value="ECO:0007669"/>
    <property type="project" value="InterPro"/>
</dbReference>
<keyword evidence="5" id="KW-0408">Iron</keyword>
<dbReference type="OrthoDB" id="429167at2759"/>
<dbReference type="Gene3D" id="3.20.20.20">
    <property type="entry name" value="Dihydropteroate synthase-like"/>
    <property type="match status" value="2"/>
</dbReference>
<dbReference type="InterPro" id="IPR004588">
    <property type="entry name" value="IspG_bac-typ"/>
</dbReference>
<keyword evidence="12" id="KW-1185">Reference proteome</keyword>
<accession>E1ZCS3</accession>
<dbReference type="InterPro" id="IPR058578">
    <property type="entry name" value="IspG_TIM"/>
</dbReference>
<evidence type="ECO:0000256" key="4">
    <source>
        <dbReference type="ARBA" id="ARBA00023002"/>
    </source>
</evidence>
<dbReference type="FunCoup" id="E1ZCS3">
    <property type="interactions" value="704"/>
</dbReference>
<evidence type="ECO:0000256" key="3">
    <source>
        <dbReference type="ARBA" id="ARBA00022723"/>
    </source>
</evidence>
<dbReference type="Proteomes" id="UP000008141">
    <property type="component" value="Unassembled WGS sequence"/>
</dbReference>
<dbReference type="InterPro" id="IPR017178">
    <property type="entry name" value="IspG_atypical"/>
</dbReference>
<keyword evidence="7" id="KW-0414">Isoprene biosynthesis</keyword>
<dbReference type="RefSeq" id="XP_005848392.1">
    <property type="nucleotide sequence ID" value="XM_005848330.1"/>
</dbReference>
<evidence type="ECO:0000256" key="6">
    <source>
        <dbReference type="ARBA" id="ARBA00023014"/>
    </source>
</evidence>
<keyword evidence="4" id="KW-0560">Oxidoreductase</keyword>
<proteinExistence type="inferred from homology"/>
<evidence type="ECO:0000259" key="9">
    <source>
        <dbReference type="Pfam" id="PF04551"/>
    </source>
</evidence>
<reference evidence="11 12" key="1">
    <citation type="journal article" date="2010" name="Plant Cell">
        <title>The Chlorella variabilis NC64A genome reveals adaptation to photosymbiosis, coevolution with viruses, and cryptic sex.</title>
        <authorList>
            <person name="Blanc G."/>
            <person name="Duncan G."/>
            <person name="Agarkova I."/>
            <person name="Borodovsky M."/>
            <person name="Gurnon J."/>
            <person name="Kuo A."/>
            <person name="Lindquist E."/>
            <person name="Lucas S."/>
            <person name="Pangilinan J."/>
            <person name="Polle J."/>
            <person name="Salamov A."/>
            <person name="Terry A."/>
            <person name="Yamada T."/>
            <person name="Dunigan D.D."/>
            <person name="Grigoriev I.V."/>
            <person name="Claverie J.M."/>
            <person name="Van Etten J.L."/>
        </authorList>
    </citation>
    <scope>NUCLEOTIDE SEQUENCE [LARGE SCALE GENOMIC DNA]</scope>
    <source>
        <strain evidence="11 12">NC64A</strain>
    </source>
</reference>
<evidence type="ECO:0000259" key="10">
    <source>
        <dbReference type="Pfam" id="PF26540"/>
    </source>
</evidence>
<feature type="domain" description="IspG TIM-barrel" evidence="9">
    <location>
        <begin position="276"/>
        <end position="314"/>
    </location>
</feature>
<feature type="domain" description="IspG TIM-barrel" evidence="9">
    <location>
        <begin position="73"/>
        <end position="275"/>
    </location>
</feature>
<evidence type="ECO:0000313" key="11">
    <source>
        <dbReference type="EMBL" id="EFN56290.1"/>
    </source>
</evidence>
<dbReference type="GO" id="GO:0019288">
    <property type="term" value="P:isopentenyl diphosphate biosynthetic process, methylerythritol 4-phosphate pathway"/>
    <property type="evidence" value="ECO:0007669"/>
    <property type="project" value="TreeGrafter"/>
</dbReference>
<dbReference type="PANTHER" id="PTHR30454:SF0">
    <property type="entry name" value="4-HYDROXY-3-METHYLBUT-2-EN-1-YL DIPHOSPHATE SYNTHASE (FERREDOXIN), CHLOROPLASTIC"/>
    <property type="match status" value="1"/>
</dbReference>
<keyword evidence="2" id="KW-0004">4Fe-4S</keyword>
<evidence type="ECO:0000313" key="12">
    <source>
        <dbReference type="Proteomes" id="UP000008141"/>
    </source>
</evidence>
<gene>
    <name evidence="11" type="primary">HDS</name>
    <name evidence="11" type="ORF">CHLNCDRAFT_144676</name>
</gene>
<dbReference type="GO" id="GO:0009507">
    <property type="term" value="C:chloroplast"/>
    <property type="evidence" value="ECO:0007669"/>
    <property type="project" value="TreeGrafter"/>
</dbReference>
<dbReference type="eggNOG" id="ENOG502QSBY">
    <property type="taxonomic scope" value="Eukaryota"/>
</dbReference>
<evidence type="ECO:0000256" key="7">
    <source>
        <dbReference type="ARBA" id="ARBA00023229"/>
    </source>
</evidence>
<dbReference type="GO" id="GO:0005506">
    <property type="term" value="F:iron ion binding"/>
    <property type="evidence" value="ECO:0007669"/>
    <property type="project" value="InterPro"/>
</dbReference>
<feature type="region of interest" description="Disordered" evidence="8">
    <location>
        <begin position="675"/>
        <end position="698"/>
    </location>
</feature>
<dbReference type="HAMAP" id="MF_00159">
    <property type="entry name" value="IspG"/>
    <property type="match status" value="1"/>
</dbReference>
<dbReference type="KEGG" id="cvr:CHLNCDRAFT_144676"/>
<dbReference type="InterPro" id="IPR011005">
    <property type="entry name" value="Dihydropteroate_synth-like_sf"/>
</dbReference>
<organism evidence="12">
    <name type="scientific">Chlorella variabilis</name>
    <name type="common">Green alga</name>
    <dbReference type="NCBI Taxonomy" id="554065"/>
    <lineage>
        <taxon>Eukaryota</taxon>
        <taxon>Viridiplantae</taxon>
        <taxon>Chlorophyta</taxon>
        <taxon>core chlorophytes</taxon>
        <taxon>Trebouxiophyceae</taxon>
        <taxon>Chlorellales</taxon>
        <taxon>Chlorellaceae</taxon>
        <taxon>Chlorella clade</taxon>
        <taxon>Chlorella</taxon>
    </lineage>
</organism>
<dbReference type="InterPro" id="IPR045854">
    <property type="entry name" value="NO2/SO3_Rdtase_4Fe4S_sf"/>
</dbReference>
<keyword evidence="3" id="KW-0479">Metal-binding</keyword>
<keyword evidence="6" id="KW-0411">Iron-sulfur</keyword>
<dbReference type="OMA" id="LYVGKEC"/>
<dbReference type="EMBL" id="GL433842">
    <property type="protein sequence ID" value="EFN56290.1"/>
    <property type="molecule type" value="Genomic_DNA"/>
</dbReference>
<name>E1ZCS3_CHLVA</name>
<dbReference type="GeneID" id="17355618"/>